<evidence type="ECO:0000313" key="2">
    <source>
        <dbReference type="EMBL" id="BBH54000.1"/>
    </source>
</evidence>
<accession>A0A4P2VPC0</accession>
<name>A0A4P2VPC0_FLUSA</name>
<feature type="signal peptide" evidence="1">
    <location>
        <begin position="1"/>
        <end position="22"/>
    </location>
</feature>
<proteinExistence type="predicted"/>
<protein>
    <submittedName>
        <fullName evidence="2">Uncharacterized protein</fullName>
    </submittedName>
</protein>
<evidence type="ECO:0000256" key="1">
    <source>
        <dbReference type="SAM" id="SignalP"/>
    </source>
</evidence>
<dbReference type="EMBL" id="AP019368">
    <property type="protein sequence ID" value="BBH54000.1"/>
    <property type="molecule type" value="Genomic_DNA"/>
</dbReference>
<dbReference type="KEGG" id="sbf:JCM31447_24540"/>
<keyword evidence="3" id="KW-1185">Reference proteome</keyword>
<reference evidence="2 3" key="1">
    <citation type="submission" date="2018-12" db="EMBL/GenBank/DDBJ databases">
        <title>Rubrispira sanarue gen. nov., sp., nov., a member of the order Silvanigrellales, isolated from a brackish lake in Hamamatsu Japan.</title>
        <authorList>
            <person name="Maejima Y."/>
            <person name="Iino T."/>
            <person name="Muraguchi Y."/>
            <person name="Fukuda K."/>
            <person name="Nojiri H."/>
            <person name="Ohkuma M."/>
            <person name="Moriuchi R."/>
            <person name="Dohra H."/>
            <person name="Kimbara K."/>
            <person name="Shintani M."/>
        </authorList>
    </citation>
    <scope>NUCLEOTIDE SEQUENCE [LARGE SCALE GENOMIC DNA]</scope>
    <source>
        <strain evidence="2 3">RF1110005</strain>
    </source>
</reference>
<keyword evidence="1" id="KW-0732">Signal</keyword>
<sequence length="188" mass="20877">MRNMLKTILFLSLSFFLQNIYASTLFNNLSTTPNTTNIFRSNVWSAYQFTIDKISIINSVELDVDQNSVNGFTQLPSAKFRVYLDNNDNIGNPVTLGTATDSISAYIPYSENNKLNAFFKGASIVLLQPGKYWIVFTNDAANVDYFVVTKFTPSSIGMSFTGKAGYVGNITYNGYIPHIKIDGNTLAP</sequence>
<dbReference type="AlphaFoldDB" id="A0A4P2VPC0"/>
<evidence type="ECO:0000313" key="3">
    <source>
        <dbReference type="Proteomes" id="UP000291236"/>
    </source>
</evidence>
<gene>
    <name evidence="2" type="ORF">JCM31447_24540</name>
</gene>
<dbReference type="RefSeq" id="WP_130610950.1">
    <property type="nucleotide sequence ID" value="NZ_AP019368.1"/>
</dbReference>
<dbReference type="Proteomes" id="UP000291236">
    <property type="component" value="Chromosome"/>
</dbReference>
<organism evidence="2 3">
    <name type="scientific">Fluviispira sanaruensis</name>
    <dbReference type="NCBI Taxonomy" id="2493639"/>
    <lineage>
        <taxon>Bacteria</taxon>
        <taxon>Pseudomonadati</taxon>
        <taxon>Bdellovibrionota</taxon>
        <taxon>Oligoflexia</taxon>
        <taxon>Silvanigrellales</taxon>
        <taxon>Silvanigrellaceae</taxon>
        <taxon>Fluviispira</taxon>
    </lineage>
</organism>
<feature type="chain" id="PRO_5020942535" evidence="1">
    <location>
        <begin position="23"/>
        <end position="188"/>
    </location>
</feature>